<dbReference type="InterPro" id="IPR007667">
    <property type="entry name" value="Hypoxia_induced_domain"/>
</dbReference>
<evidence type="ECO:0000313" key="8">
    <source>
        <dbReference type="EMBL" id="KAL3401665.1"/>
    </source>
</evidence>
<keyword evidence="9" id="KW-1185">Reference proteome</keyword>
<comment type="subcellular location">
    <subcellularLocation>
        <location evidence="1">Mitochondrion membrane</location>
    </subcellularLocation>
</comment>
<evidence type="ECO:0000313" key="9">
    <source>
        <dbReference type="Proteomes" id="UP001627154"/>
    </source>
</evidence>
<dbReference type="Pfam" id="PF04588">
    <property type="entry name" value="HIG_1_N"/>
    <property type="match status" value="1"/>
</dbReference>
<dbReference type="Gene3D" id="6.10.140.1320">
    <property type="match status" value="1"/>
</dbReference>
<reference evidence="8 9" key="1">
    <citation type="journal article" date="2024" name="bioRxiv">
        <title>A reference genome for Trichogramma kaykai: A tiny desert-dwelling parasitoid wasp with competing sex-ratio distorters.</title>
        <authorList>
            <person name="Culotta J."/>
            <person name="Lindsey A.R."/>
        </authorList>
    </citation>
    <scope>NUCLEOTIDE SEQUENCE [LARGE SCALE GENOMIC DNA]</scope>
    <source>
        <strain evidence="8 9">KSX58</strain>
    </source>
</reference>
<dbReference type="PROSITE" id="PS51503">
    <property type="entry name" value="HIG1"/>
    <property type="match status" value="1"/>
</dbReference>
<feature type="transmembrane region" description="Helical" evidence="6">
    <location>
        <begin position="30"/>
        <end position="47"/>
    </location>
</feature>
<evidence type="ECO:0000256" key="6">
    <source>
        <dbReference type="SAM" id="Phobius"/>
    </source>
</evidence>
<dbReference type="PANTHER" id="PTHR12297">
    <property type="entry name" value="HYPOXIA-INDUCBILE GENE 1 HIG1 -RELATED"/>
    <property type="match status" value="1"/>
</dbReference>
<dbReference type="Proteomes" id="UP001627154">
    <property type="component" value="Unassembled WGS sequence"/>
</dbReference>
<organism evidence="8 9">
    <name type="scientific">Trichogramma kaykai</name>
    <dbReference type="NCBI Taxonomy" id="54128"/>
    <lineage>
        <taxon>Eukaryota</taxon>
        <taxon>Metazoa</taxon>
        <taxon>Ecdysozoa</taxon>
        <taxon>Arthropoda</taxon>
        <taxon>Hexapoda</taxon>
        <taxon>Insecta</taxon>
        <taxon>Pterygota</taxon>
        <taxon>Neoptera</taxon>
        <taxon>Endopterygota</taxon>
        <taxon>Hymenoptera</taxon>
        <taxon>Apocrita</taxon>
        <taxon>Proctotrupomorpha</taxon>
        <taxon>Chalcidoidea</taxon>
        <taxon>Trichogrammatidae</taxon>
        <taxon>Trichogramma</taxon>
    </lineage>
</organism>
<dbReference type="EMBL" id="JBJJXI010000045">
    <property type="protein sequence ID" value="KAL3401665.1"/>
    <property type="molecule type" value="Genomic_DNA"/>
</dbReference>
<dbReference type="GO" id="GO:0031966">
    <property type="term" value="C:mitochondrial membrane"/>
    <property type="evidence" value="ECO:0007669"/>
    <property type="project" value="UniProtKB-SubCell"/>
</dbReference>
<evidence type="ECO:0000256" key="4">
    <source>
        <dbReference type="ARBA" id="ARBA00023128"/>
    </source>
</evidence>
<keyword evidence="3 6" id="KW-1133">Transmembrane helix</keyword>
<dbReference type="InterPro" id="IPR050355">
    <property type="entry name" value="RCF1"/>
</dbReference>
<keyword evidence="5 6" id="KW-0472">Membrane</keyword>
<comment type="caution">
    <text evidence="8">The sequence shown here is derived from an EMBL/GenBank/DDBJ whole genome shotgun (WGS) entry which is preliminary data.</text>
</comment>
<dbReference type="AlphaFoldDB" id="A0ABD2X8Q6"/>
<keyword evidence="2 6" id="KW-0812">Transmembrane</keyword>
<keyword evidence="4" id="KW-0496">Mitochondrion</keyword>
<sequence length="102" mass="11417">MDRKPTEFESSYNEEGIGSGLLRSMQQKPLAYIGLLGMVGACSYGYMRYKTRGVLHSTSLFLMQLRVGAQAMVVGTISIGMVYNAVNQYNLKKEKQRLKNAE</sequence>
<evidence type="ECO:0000256" key="5">
    <source>
        <dbReference type="ARBA" id="ARBA00023136"/>
    </source>
</evidence>
<proteinExistence type="predicted"/>
<protein>
    <recommendedName>
        <fullName evidence="7">HIG1 domain-containing protein</fullName>
    </recommendedName>
</protein>
<feature type="domain" description="HIG1" evidence="7">
    <location>
        <begin position="1"/>
        <end position="95"/>
    </location>
</feature>
<accession>A0ABD2X8Q6</accession>
<evidence type="ECO:0000259" key="7">
    <source>
        <dbReference type="PROSITE" id="PS51503"/>
    </source>
</evidence>
<evidence type="ECO:0000256" key="1">
    <source>
        <dbReference type="ARBA" id="ARBA00004325"/>
    </source>
</evidence>
<name>A0ABD2X8Q6_9HYME</name>
<gene>
    <name evidence="8" type="ORF">TKK_005459</name>
</gene>
<feature type="transmembrane region" description="Helical" evidence="6">
    <location>
        <begin position="67"/>
        <end position="86"/>
    </location>
</feature>
<evidence type="ECO:0000256" key="2">
    <source>
        <dbReference type="ARBA" id="ARBA00022692"/>
    </source>
</evidence>
<dbReference type="PANTHER" id="PTHR12297:SF3">
    <property type="entry name" value="HIG1 DOMAIN FAMILY MEMBER 1A"/>
    <property type="match status" value="1"/>
</dbReference>
<evidence type="ECO:0000256" key="3">
    <source>
        <dbReference type="ARBA" id="ARBA00022989"/>
    </source>
</evidence>